<keyword evidence="1" id="KW-1133">Transmembrane helix</keyword>
<feature type="transmembrane region" description="Helical" evidence="1">
    <location>
        <begin position="34"/>
        <end position="53"/>
    </location>
</feature>
<evidence type="ECO:0000256" key="1">
    <source>
        <dbReference type="SAM" id="Phobius"/>
    </source>
</evidence>
<keyword evidence="1" id="KW-0812">Transmembrane</keyword>
<gene>
    <name evidence="3" type="ORF">ACFQZI_05250</name>
</gene>
<evidence type="ECO:0000259" key="2">
    <source>
        <dbReference type="Pfam" id="PF05569"/>
    </source>
</evidence>
<feature type="transmembrane region" description="Helical" evidence="1">
    <location>
        <begin position="272"/>
        <end position="292"/>
    </location>
</feature>
<feature type="transmembrane region" description="Helical" evidence="1">
    <location>
        <begin position="6"/>
        <end position="22"/>
    </location>
</feature>
<organism evidence="3 4">
    <name type="scientific">Mucilaginibacter lutimaris</name>
    <dbReference type="NCBI Taxonomy" id="931629"/>
    <lineage>
        <taxon>Bacteria</taxon>
        <taxon>Pseudomonadati</taxon>
        <taxon>Bacteroidota</taxon>
        <taxon>Sphingobacteriia</taxon>
        <taxon>Sphingobacteriales</taxon>
        <taxon>Sphingobacteriaceae</taxon>
        <taxon>Mucilaginibacter</taxon>
    </lineage>
</organism>
<feature type="transmembrane region" description="Helical" evidence="1">
    <location>
        <begin position="99"/>
        <end position="120"/>
    </location>
</feature>
<reference evidence="4" key="1">
    <citation type="journal article" date="2019" name="Int. J. Syst. Evol. Microbiol.">
        <title>The Global Catalogue of Microorganisms (GCM) 10K type strain sequencing project: providing services to taxonomists for standard genome sequencing and annotation.</title>
        <authorList>
            <consortium name="The Broad Institute Genomics Platform"/>
            <consortium name="The Broad Institute Genome Sequencing Center for Infectious Disease"/>
            <person name="Wu L."/>
            <person name="Ma J."/>
        </authorList>
    </citation>
    <scope>NUCLEOTIDE SEQUENCE [LARGE SCALE GENOMIC DNA]</scope>
    <source>
        <strain evidence="4">CCUG 60742</strain>
    </source>
</reference>
<feature type="domain" description="Peptidase M56" evidence="2">
    <location>
        <begin position="170"/>
        <end position="262"/>
    </location>
</feature>
<keyword evidence="4" id="KW-1185">Reference proteome</keyword>
<dbReference type="InterPro" id="IPR008756">
    <property type="entry name" value="Peptidase_M56"/>
</dbReference>
<name>A0ABW2ZDI9_9SPHI</name>
<dbReference type="CDD" id="cd07341">
    <property type="entry name" value="M56_BlaR1_MecR1_like"/>
    <property type="match status" value="1"/>
</dbReference>
<keyword evidence="1" id="KW-0472">Membrane</keyword>
<evidence type="ECO:0000313" key="4">
    <source>
        <dbReference type="Proteomes" id="UP001597073"/>
    </source>
</evidence>
<sequence length="448" mass="51046">MIAYFIKSALCLVVLLAAYYLLLQKEKMHRFNRFFLLISLMFSLVVPAISITLPKAAVPNMLPIAYVIDEGRPQQIRTEIQSVDVQNVVVAHSLTITEYLLIVYGLGVCILLIRFGRNLLSIRNSIRRNKSIATVDATLVLIPNETIPHSFLNYIFVNEADYTNGIDQQLIQHELTHVKQRHSLDILFIELLKIAFCFNPVFILYKRAIQLNHEFLADENVLSANADLKRYQYLLLSKAGFSPAVNLTSNLNYQITKKRLIMMTQTTPKLRATLKGIALAPVMLALILFVSAKAEAVAAKAGKVFNDTIPQKMQVQFAKPKSRGPFVSKVDKNGKAVFYKYVADLTPAEKKKFRFPLPGSFVKPVKQSPNERQMHSWSTKSIYGIWLDGKHISNDELANYSNKDIVYYTSSPLTKNAINYPKNYFQVDLYTEDGYKETFKTWKDRATK</sequence>
<comment type="caution">
    <text evidence="3">The sequence shown here is derived from an EMBL/GenBank/DDBJ whole genome shotgun (WGS) entry which is preliminary data.</text>
</comment>
<proteinExistence type="predicted"/>
<dbReference type="EMBL" id="JBHTIA010000003">
    <property type="protein sequence ID" value="MFD0764247.1"/>
    <property type="molecule type" value="Genomic_DNA"/>
</dbReference>
<dbReference type="RefSeq" id="WP_377139344.1">
    <property type="nucleotide sequence ID" value="NZ_JBHTIA010000003.1"/>
</dbReference>
<dbReference type="Pfam" id="PF05569">
    <property type="entry name" value="Peptidase_M56"/>
    <property type="match status" value="1"/>
</dbReference>
<evidence type="ECO:0000313" key="3">
    <source>
        <dbReference type="EMBL" id="MFD0764247.1"/>
    </source>
</evidence>
<dbReference type="InterPro" id="IPR052173">
    <property type="entry name" value="Beta-lactam_resp_regulator"/>
</dbReference>
<dbReference type="Proteomes" id="UP001597073">
    <property type="component" value="Unassembled WGS sequence"/>
</dbReference>
<protein>
    <submittedName>
        <fullName evidence="3">M56 family metallopeptidase</fullName>
    </submittedName>
</protein>
<dbReference type="PANTHER" id="PTHR34978:SF3">
    <property type="entry name" value="SLR0241 PROTEIN"/>
    <property type="match status" value="1"/>
</dbReference>
<dbReference type="PANTHER" id="PTHR34978">
    <property type="entry name" value="POSSIBLE SENSOR-TRANSDUCER PROTEIN BLAR"/>
    <property type="match status" value="1"/>
</dbReference>
<accession>A0ABW2ZDI9</accession>